<reference evidence="2 3" key="1">
    <citation type="submission" date="2019-09" db="EMBL/GenBank/DDBJ databases">
        <title>Draft genome sequences of 48 bacterial type strains from the CCUG.</title>
        <authorList>
            <person name="Tunovic T."/>
            <person name="Pineiro-Iglesias B."/>
            <person name="Unosson C."/>
            <person name="Inganas E."/>
            <person name="Ohlen M."/>
            <person name="Cardew S."/>
            <person name="Jensie-Markopoulos S."/>
            <person name="Salva-Serra F."/>
            <person name="Jaen-Luchoro D."/>
            <person name="Karlsson R."/>
            <person name="Svensson-Stadler L."/>
            <person name="Chun J."/>
            <person name="Moore E."/>
        </authorList>
    </citation>
    <scope>NUCLEOTIDE SEQUENCE [LARGE SCALE GENOMIC DNA]</scope>
    <source>
        <strain evidence="2 3">CCUG 48643</strain>
    </source>
</reference>
<gene>
    <name evidence="2" type="ORF">F7Q91_18960</name>
</gene>
<dbReference type="Proteomes" id="UP000423756">
    <property type="component" value="Unassembled WGS sequence"/>
</dbReference>
<feature type="region of interest" description="Disordered" evidence="1">
    <location>
        <begin position="90"/>
        <end position="119"/>
    </location>
</feature>
<evidence type="ECO:0000256" key="1">
    <source>
        <dbReference type="SAM" id="MobiDB-lite"/>
    </source>
</evidence>
<evidence type="ECO:0000313" key="2">
    <source>
        <dbReference type="EMBL" id="KAB0476522.1"/>
    </source>
</evidence>
<evidence type="ECO:0000313" key="3">
    <source>
        <dbReference type="Proteomes" id="UP000423756"/>
    </source>
</evidence>
<dbReference type="Gene3D" id="2.40.10.180">
    <property type="entry name" value="Phage tail proteins"/>
    <property type="match status" value="1"/>
</dbReference>
<dbReference type="Pfam" id="PF05354">
    <property type="entry name" value="Phage_attach"/>
    <property type="match status" value="1"/>
</dbReference>
<dbReference type="InterPro" id="IPR008018">
    <property type="entry name" value="Phage_tail_attach_FII"/>
</dbReference>
<accession>A0A7V7NR90</accession>
<evidence type="ECO:0008006" key="4">
    <source>
        <dbReference type="Google" id="ProtNLM"/>
    </source>
</evidence>
<sequence length="119" mass="12727">MFDFESALNEADNIIFDTFSNVTVAIAGQEEPVPGIFDNPAAISSLTGGGQVSDVDNELFVQTHKAAGVSRRAVVTLRFSDGSEKVYQVINPEPDGSGLTKLTLGEFNGDKSTKPSIRY</sequence>
<dbReference type="EMBL" id="VZPX01000047">
    <property type="protein sequence ID" value="KAB0476522.1"/>
    <property type="molecule type" value="Genomic_DNA"/>
</dbReference>
<dbReference type="GO" id="GO:0019068">
    <property type="term" value="P:virion assembly"/>
    <property type="evidence" value="ECO:0007669"/>
    <property type="project" value="InterPro"/>
</dbReference>
<protein>
    <recommendedName>
        <fullName evidence="4">Phage tail protein</fullName>
    </recommendedName>
</protein>
<comment type="caution">
    <text evidence="2">The sequence shown here is derived from an EMBL/GenBank/DDBJ whole genome shotgun (WGS) entry which is preliminary data.</text>
</comment>
<dbReference type="SUPFAM" id="SSF69279">
    <property type="entry name" value="Phage tail proteins"/>
    <property type="match status" value="1"/>
</dbReference>
<proteinExistence type="predicted"/>
<dbReference type="InterPro" id="IPR053734">
    <property type="entry name" value="Phage_Head-Tail_Connect_sf"/>
</dbReference>
<dbReference type="GeneID" id="77344877"/>
<organism evidence="2 3">
    <name type="scientific">Vibrio chagasii</name>
    <dbReference type="NCBI Taxonomy" id="170679"/>
    <lineage>
        <taxon>Bacteria</taxon>
        <taxon>Pseudomonadati</taxon>
        <taxon>Pseudomonadota</taxon>
        <taxon>Gammaproteobacteria</taxon>
        <taxon>Vibrionales</taxon>
        <taxon>Vibrionaceae</taxon>
        <taxon>Vibrio</taxon>
    </lineage>
</organism>
<name>A0A7V7NR90_9VIBR</name>
<dbReference type="RefSeq" id="WP_150897824.1">
    <property type="nucleotide sequence ID" value="NZ_AP025468.1"/>
</dbReference>
<dbReference type="AlphaFoldDB" id="A0A7V7NR90"/>